<dbReference type="STRING" id="90262.A0A1X2J0B7"/>
<proteinExistence type="inferred from homology"/>
<keyword evidence="5 12" id="KW-0418">Kinase</keyword>
<protein>
    <recommendedName>
        <fullName evidence="1">non-specific serine/threonine protein kinase</fullName>
        <ecNumber evidence="1">2.7.11.1</ecNumber>
    </recommendedName>
</protein>
<keyword evidence="13" id="KW-1185">Reference proteome</keyword>
<dbReference type="SUPFAM" id="SSF56112">
    <property type="entry name" value="Protein kinase-like (PK-like)"/>
    <property type="match status" value="1"/>
</dbReference>
<sequence length="401" mass="44083">MSFHPIMNPQSFINKTIDNNAIRLCSILGIGAYGVVYLGRCERTHKAVAVKLLAEYNQSSKAEIKLHAHVSHHSNVLSMKKVIKEAGHVFIILEYATGGDLFSAITQGTQGIVGDNQKIRLVFLQLLDAVQHCHAYGVSHRDLKPENVLLFDNLKVKLADFGLATTQAVSAEFGCGSTFYFSPECQSGLIRDNKKIKGYGTQQNDVWSLGVILINLVTGRNPWRQAHMDDTTFAAYTRQPDQFFPTILPTISAELDDILQRIFCLDPAHRISLPELKWRIMECGSFLCDQPNMAPTTKKQQERLCHSNEKSKNRSTTAAMIHPTKSITQSILDYTNDFTTTAPPLAVPSPSCSTTSSSSSACSIECPATPPLLVTGTAPKKISHDALVDLIQASSTYSPMA</sequence>
<dbReference type="Proteomes" id="UP000193560">
    <property type="component" value="Unassembled WGS sequence"/>
</dbReference>
<keyword evidence="6 9" id="KW-0067">ATP-binding</keyword>
<dbReference type="Gene3D" id="1.10.510.10">
    <property type="entry name" value="Transferase(Phosphotransferase) domain 1"/>
    <property type="match status" value="1"/>
</dbReference>
<keyword evidence="2 10" id="KW-0723">Serine/threonine-protein kinase</keyword>
<dbReference type="PROSITE" id="PS00108">
    <property type="entry name" value="PROTEIN_KINASE_ST"/>
    <property type="match status" value="1"/>
</dbReference>
<feature type="binding site" evidence="9">
    <location>
        <position position="51"/>
    </location>
    <ligand>
        <name>ATP</name>
        <dbReference type="ChEBI" id="CHEBI:30616"/>
    </ligand>
</feature>
<dbReference type="InterPro" id="IPR000719">
    <property type="entry name" value="Prot_kinase_dom"/>
</dbReference>
<dbReference type="PANTHER" id="PTHR24343:SF541">
    <property type="entry name" value="SERINE_THREONINE-PROTEIN KINASE SKS1-RELATED"/>
    <property type="match status" value="1"/>
</dbReference>
<comment type="similarity">
    <text evidence="10">Belongs to the protein kinase superfamily.</text>
</comment>
<keyword evidence="4 9" id="KW-0547">Nucleotide-binding</keyword>
<dbReference type="SMART" id="SM00220">
    <property type="entry name" value="S_TKc"/>
    <property type="match status" value="1"/>
</dbReference>
<dbReference type="OrthoDB" id="541276at2759"/>
<dbReference type="Pfam" id="PF00069">
    <property type="entry name" value="Pkinase"/>
    <property type="match status" value="1"/>
</dbReference>
<evidence type="ECO:0000256" key="1">
    <source>
        <dbReference type="ARBA" id="ARBA00012513"/>
    </source>
</evidence>
<dbReference type="AlphaFoldDB" id="A0A1X2J0B7"/>
<evidence type="ECO:0000256" key="8">
    <source>
        <dbReference type="ARBA" id="ARBA00048679"/>
    </source>
</evidence>
<dbReference type="EMBL" id="MCGE01000001">
    <property type="protein sequence ID" value="ORZ25251.1"/>
    <property type="molecule type" value="Genomic_DNA"/>
</dbReference>
<comment type="catalytic activity">
    <reaction evidence="8">
        <text>L-seryl-[protein] + ATP = O-phospho-L-seryl-[protein] + ADP + H(+)</text>
        <dbReference type="Rhea" id="RHEA:17989"/>
        <dbReference type="Rhea" id="RHEA-COMP:9863"/>
        <dbReference type="Rhea" id="RHEA-COMP:11604"/>
        <dbReference type="ChEBI" id="CHEBI:15378"/>
        <dbReference type="ChEBI" id="CHEBI:29999"/>
        <dbReference type="ChEBI" id="CHEBI:30616"/>
        <dbReference type="ChEBI" id="CHEBI:83421"/>
        <dbReference type="ChEBI" id="CHEBI:456216"/>
        <dbReference type="EC" id="2.7.11.1"/>
    </reaction>
</comment>
<dbReference type="GO" id="GO:0005737">
    <property type="term" value="C:cytoplasm"/>
    <property type="evidence" value="ECO:0007669"/>
    <property type="project" value="TreeGrafter"/>
</dbReference>
<keyword evidence="3" id="KW-0808">Transferase</keyword>
<evidence type="ECO:0000256" key="2">
    <source>
        <dbReference type="ARBA" id="ARBA00022527"/>
    </source>
</evidence>
<gene>
    <name evidence="12" type="ORF">BCR42DRAFT_340154</name>
</gene>
<name>A0A1X2J0B7_9FUNG</name>
<comment type="catalytic activity">
    <reaction evidence="7">
        <text>L-threonyl-[protein] + ATP = O-phospho-L-threonyl-[protein] + ADP + H(+)</text>
        <dbReference type="Rhea" id="RHEA:46608"/>
        <dbReference type="Rhea" id="RHEA-COMP:11060"/>
        <dbReference type="Rhea" id="RHEA-COMP:11605"/>
        <dbReference type="ChEBI" id="CHEBI:15378"/>
        <dbReference type="ChEBI" id="CHEBI:30013"/>
        <dbReference type="ChEBI" id="CHEBI:30616"/>
        <dbReference type="ChEBI" id="CHEBI:61977"/>
        <dbReference type="ChEBI" id="CHEBI:456216"/>
        <dbReference type="EC" id="2.7.11.1"/>
    </reaction>
</comment>
<comment type="caution">
    <text evidence="12">The sequence shown here is derived from an EMBL/GenBank/DDBJ whole genome shotgun (WGS) entry which is preliminary data.</text>
</comment>
<dbReference type="GO" id="GO:0005524">
    <property type="term" value="F:ATP binding"/>
    <property type="evidence" value="ECO:0007669"/>
    <property type="project" value="UniProtKB-UniRule"/>
</dbReference>
<evidence type="ECO:0000256" key="7">
    <source>
        <dbReference type="ARBA" id="ARBA00047899"/>
    </source>
</evidence>
<dbReference type="GO" id="GO:0005634">
    <property type="term" value="C:nucleus"/>
    <property type="evidence" value="ECO:0007669"/>
    <property type="project" value="TreeGrafter"/>
</dbReference>
<dbReference type="GO" id="GO:0004674">
    <property type="term" value="F:protein serine/threonine kinase activity"/>
    <property type="evidence" value="ECO:0007669"/>
    <property type="project" value="UniProtKB-KW"/>
</dbReference>
<dbReference type="PROSITE" id="PS00107">
    <property type="entry name" value="PROTEIN_KINASE_ATP"/>
    <property type="match status" value="1"/>
</dbReference>
<dbReference type="InterPro" id="IPR008271">
    <property type="entry name" value="Ser/Thr_kinase_AS"/>
</dbReference>
<evidence type="ECO:0000256" key="5">
    <source>
        <dbReference type="ARBA" id="ARBA00022777"/>
    </source>
</evidence>
<dbReference type="InterPro" id="IPR017441">
    <property type="entry name" value="Protein_kinase_ATP_BS"/>
</dbReference>
<reference evidence="12 13" key="1">
    <citation type="submission" date="2016-07" db="EMBL/GenBank/DDBJ databases">
        <title>Pervasive Adenine N6-methylation of Active Genes in Fungi.</title>
        <authorList>
            <consortium name="DOE Joint Genome Institute"/>
            <person name="Mondo S.J."/>
            <person name="Dannebaum R.O."/>
            <person name="Kuo R.C."/>
            <person name="Labutti K."/>
            <person name="Haridas S."/>
            <person name="Kuo A."/>
            <person name="Salamov A."/>
            <person name="Ahrendt S.R."/>
            <person name="Lipzen A."/>
            <person name="Sullivan W."/>
            <person name="Andreopoulos W.B."/>
            <person name="Clum A."/>
            <person name="Lindquist E."/>
            <person name="Daum C."/>
            <person name="Ramamoorthy G.K."/>
            <person name="Gryganskyi A."/>
            <person name="Culley D."/>
            <person name="Magnuson J.K."/>
            <person name="James T.Y."/>
            <person name="O'Malley M.A."/>
            <person name="Stajich J.E."/>
            <person name="Spatafora J.W."/>
            <person name="Visel A."/>
            <person name="Grigoriev I.V."/>
        </authorList>
    </citation>
    <scope>NUCLEOTIDE SEQUENCE [LARGE SCALE GENOMIC DNA]</scope>
    <source>
        <strain evidence="12 13">NRRL 1336</strain>
    </source>
</reference>
<dbReference type="InterPro" id="IPR011009">
    <property type="entry name" value="Kinase-like_dom_sf"/>
</dbReference>
<accession>A0A1X2J0B7</accession>
<organism evidence="12 13">
    <name type="scientific">Absidia repens</name>
    <dbReference type="NCBI Taxonomy" id="90262"/>
    <lineage>
        <taxon>Eukaryota</taxon>
        <taxon>Fungi</taxon>
        <taxon>Fungi incertae sedis</taxon>
        <taxon>Mucoromycota</taxon>
        <taxon>Mucoromycotina</taxon>
        <taxon>Mucoromycetes</taxon>
        <taxon>Mucorales</taxon>
        <taxon>Cunninghamellaceae</taxon>
        <taxon>Absidia</taxon>
    </lineage>
</organism>
<feature type="domain" description="Protein kinase" evidence="11">
    <location>
        <begin position="22"/>
        <end position="287"/>
    </location>
</feature>
<evidence type="ECO:0000259" key="11">
    <source>
        <dbReference type="PROSITE" id="PS50011"/>
    </source>
</evidence>
<evidence type="ECO:0000313" key="12">
    <source>
        <dbReference type="EMBL" id="ORZ25251.1"/>
    </source>
</evidence>
<dbReference type="PROSITE" id="PS50011">
    <property type="entry name" value="PROTEIN_KINASE_DOM"/>
    <property type="match status" value="1"/>
</dbReference>
<evidence type="ECO:0000313" key="13">
    <source>
        <dbReference type="Proteomes" id="UP000193560"/>
    </source>
</evidence>
<evidence type="ECO:0000256" key="9">
    <source>
        <dbReference type="PROSITE-ProRule" id="PRU10141"/>
    </source>
</evidence>
<evidence type="ECO:0000256" key="6">
    <source>
        <dbReference type="ARBA" id="ARBA00022840"/>
    </source>
</evidence>
<dbReference type="PANTHER" id="PTHR24343">
    <property type="entry name" value="SERINE/THREONINE KINASE"/>
    <property type="match status" value="1"/>
</dbReference>
<dbReference type="EC" id="2.7.11.1" evidence="1"/>
<evidence type="ECO:0000256" key="10">
    <source>
        <dbReference type="RuleBase" id="RU000304"/>
    </source>
</evidence>
<evidence type="ECO:0000256" key="3">
    <source>
        <dbReference type="ARBA" id="ARBA00022679"/>
    </source>
</evidence>
<evidence type="ECO:0000256" key="4">
    <source>
        <dbReference type="ARBA" id="ARBA00022741"/>
    </source>
</evidence>